<organism evidence="1">
    <name type="scientific">marine sediment metagenome</name>
    <dbReference type="NCBI Taxonomy" id="412755"/>
    <lineage>
        <taxon>unclassified sequences</taxon>
        <taxon>metagenomes</taxon>
        <taxon>ecological metagenomes</taxon>
    </lineage>
</organism>
<name>X0X6M0_9ZZZZ</name>
<proteinExistence type="predicted"/>
<sequence>RQFVDIKIMALFQLLTVNFGFKEQHYPRFFKRLNNFLDFTELVNVQNLTEMARLDIAIATSLGKPDKDYDNLRPLFAI</sequence>
<dbReference type="EMBL" id="BARS01049983">
    <property type="protein sequence ID" value="GAG38879.1"/>
    <property type="molecule type" value="Genomic_DNA"/>
</dbReference>
<comment type="caution">
    <text evidence="1">The sequence shown here is derived from an EMBL/GenBank/DDBJ whole genome shotgun (WGS) entry which is preliminary data.</text>
</comment>
<evidence type="ECO:0000313" key="1">
    <source>
        <dbReference type="EMBL" id="GAG38879.1"/>
    </source>
</evidence>
<gene>
    <name evidence="1" type="ORF">S01H1_74689</name>
</gene>
<reference evidence="1" key="1">
    <citation type="journal article" date="2014" name="Front. Microbiol.">
        <title>High frequency of phylogenetically diverse reductive dehalogenase-homologous genes in deep subseafloor sedimentary metagenomes.</title>
        <authorList>
            <person name="Kawai M."/>
            <person name="Futagami T."/>
            <person name="Toyoda A."/>
            <person name="Takaki Y."/>
            <person name="Nishi S."/>
            <person name="Hori S."/>
            <person name="Arai W."/>
            <person name="Tsubouchi T."/>
            <person name="Morono Y."/>
            <person name="Uchiyama I."/>
            <person name="Ito T."/>
            <person name="Fujiyama A."/>
            <person name="Inagaki F."/>
            <person name="Takami H."/>
        </authorList>
    </citation>
    <scope>NUCLEOTIDE SEQUENCE</scope>
    <source>
        <strain evidence="1">Expedition CK06-06</strain>
    </source>
</reference>
<feature type="non-terminal residue" evidence="1">
    <location>
        <position position="1"/>
    </location>
</feature>
<dbReference type="AlphaFoldDB" id="X0X6M0"/>
<protein>
    <submittedName>
        <fullName evidence="1">Uncharacterized protein</fullName>
    </submittedName>
</protein>
<accession>X0X6M0</accession>